<dbReference type="EC" id="2.3.1.199" evidence="10"/>
<keyword evidence="8 10" id="KW-0472">Membrane</keyword>
<dbReference type="InterPro" id="IPR030457">
    <property type="entry name" value="ELO_CS"/>
</dbReference>
<proteinExistence type="inferred from homology"/>
<reference evidence="11" key="3">
    <citation type="submission" date="2025-09" db="UniProtKB">
        <authorList>
            <consortium name="Ensembl"/>
        </authorList>
    </citation>
    <scope>IDENTIFICATION</scope>
</reference>
<dbReference type="Proteomes" id="UP000694553">
    <property type="component" value="Unassembled WGS sequence"/>
</dbReference>
<dbReference type="Ensembl" id="ENSCMUT00000037396.1">
    <property type="protein sequence ID" value="ENSCMUP00000030174.1"/>
    <property type="gene ID" value="ENSCMUG00000017462.1"/>
</dbReference>
<dbReference type="InterPro" id="IPR002076">
    <property type="entry name" value="ELO_fam"/>
</dbReference>
<keyword evidence="6 10" id="KW-1133">Transmembrane helix</keyword>
<evidence type="ECO:0000256" key="1">
    <source>
        <dbReference type="ARBA" id="ARBA00004141"/>
    </source>
</evidence>
<accession>A0A8U7MN85</accession>
<comment type="subcellular location">
    <subcellularLocation>
        <location evidence="1">Membrane</location>
        <topology evidence="1">Multi-pass membrane protein</topology>
    </subcellularLocation>
</comment>
<reference evidence="12" key="1">
    <citation type="submission" date="2019-10" db="EMBL/GenBank/DDBJ databases">
        <title>Corvus moneduloides (New Caledonian crow) genome, bCorMon1, primary haplotype.</title>
        <authorList>
            <person name="Rutz C."/>
            <person name="Fungtammasan C."/>
            <person name="Mountcastle J."/>
            <person name="Formenti G."/>
            <person name="Chow W."/>
            <person name="Howe K."/>
            <person name="Steele M.P."/>
            <person name="Fernandes J."/>
            <person name="Gilbert M.T.P."/>
            <person name="Fedrigo O."/>
            <person name="Jarvis E.D."/>
            <person name="Gemmell N."/>
        </authorList>
    </citation>
    <scope>NUCLEOTIDE SEQUENCE [LARGE SCALE GENOMIC DNA]</scope>
</reference>
<keyword evidence="7 10" id="KW-0443">Lipid metabolism</keyword>
<dbReference type="GO" id="GO:0034625">
    <property type="term" value="P:fatty acid elongation, monounsaturated fatty acid"/>
    <property type="evidence" value="ECO:0007669"/>
    <property type="project" value="TreeGrafter"/>
</dbReference>
<evidence type="ECO:0000256" key="3">
    <source>
        <dbReference type="ARBA" id="ARBA00022679"/>
    </source>
</evidence>
<feature type="transmembrane region" description="Helical" evidence="10">
    <location>
        <begin position="265"/>
        <end position="286"/>
    </location>
</feature>
<dbReference type="PANTHER" id="PTHR11157:SF125">
    <property type="entry name" value="ELONGATION OF VERY LONG CHAIN FATTY ACIDS PROTEIN 6"/>
    <property type="match status" value="1"/>
</dbReference>
<comment type="similarity">
    <text evidence="10">Belongs to the ELO family.</text>
</comment>
<feature type="transmembrane region" description="Helical" evidence="10">
    <location>
        <begin position="166"/>
        <end position="190"/>
    </location>
</feature>
<evidence type="ECO:0000256" key="5">
    <source>
        <dbReference type="ARBA" id="ARBA00022832"/>
    </source>
</evidence>
<feature type="transmembrane region" description="Helical" evidence="10">
    <location>
        <begin position="137"/>
        <end position="154"/>
    </location>
</feature>
<dbReference type="AlphaFoldDB" id="A0A8U7MN85"/>
<keyword evidence="2 10" id="KW-0444">Lipid biosynthesis</keyword>
<comment type="catalytic activity">
    <reaction evidence="10">
        <text>a very-long-chain acyl-CoA + malonyl-CoA + H(+) = a very-long-chain 3-oxoacyl-CoA + CO2 + CoA</text>
        <dbReference type="Rhea" id="RHEA:32727"/>
        <dbReference type="ChEBI" id="CHEBI:15378"/>
        <dbReference type="ChEBI" id="CHEBI:16526"/>
        <dbReference type="ChEBI" id="CHEBI:57287"/>
        <dbReference type="ChEBI" id="CHEBI:57384"/>
        <dbReference type="ChEBI" id="CHEBI:90725"/>
        <dbReference type="ChEBI" id="CHEBI:90736"/>
        <dbReference type="EC" id="2.3.1.199"/>
    </reaction>
</comment>
<keyword evidence="4 10" id="KW-0812">Transmembrane</keyword>
<evidence type="ECO:0000256" key="7">
    <source>
        <dbReference type="ARBA" id="ARBA00023098"/>
    </source>
</evidence>
<dbReference type="PANTHER" id="PTHR11157">
    <property type="entry name" value="FATTY ACID ACYL TRANSFERASE-RELATED"/>
    <property type="match status" value="1"/>
</dbReference>
<name>A0A8U7MN85_CORMO</name>
<dbReference type="GO" id="GO:0042761">
    <property type="term" value="P:very long-chain fatty acid biosynthetic process"/>
    <property type="evidence" value="ECO:0007669"/>
    <property type="project" value="TreeGrafter"/>
</dbReference>
<dbReference type="GO" id="GO:0009922">
    <property type="term" value="F:fatty acid elongase activity"/>
    <property type="evidence" value="ECO:0007669"/>
    <property type="project" value="UniProtKB-EC"/>
</dbReference>
<evidence type="ECO:0000256" key="9">
    <source>
        <dbReference type="ARBA" id="ARBA00023160"/>
    </source>
</evidence>
<feature type="transmembrane region" description="Helical" evidence="10">
    <location>
        <begin position="240"/>
        <end position="259"/>
    </location>
</feature>
<dbReference type="GO" id="GO:0019367">
    <property type="term" value="P:fatty acid elongation, saturated fatty acid"/>
    <property type="evidence" value="ECO:0007669"/>
    <property type="project" value="TreeGrafter"/>
</dbReference>
<keyword evidence="3 10" id="KW-0808">Transferase</keyword>
<keyword evidence="9 10" id="KW-0275">Fatty acid biosynthesis</keyword>
<evidence type="ECO:0000313" key="12">
    <source>
        <dbReference type="Proteomes" id="UP000694553"/>
    </source>
</evidence>
<dbReference type="GO" id="GO:0005789">
    <property type="term" value="C:endoplasmic reticulum membrane"/>
    <property type="evidence" value="ECO:0007669"/>
    <property type="project" value="TreeGrafter"/>
</dbReference>
<evidence type="ECO:0000256" key="2">
    <source>
        <dbReference type="ARBA" id="ARBA00022516"/>
    </source>
</evidence>
<protein>
    <recommendedName>
        <fullName evidence="10">Elongation of very long chain fatty acids protein</fullName>
        <ecNumber evidence="10">2.3.1.199</ecNumber>
    </recommendedName>
    <alternativeName>
        <fullName evidence="10">Very-long-chain 3-oxoacyl-CoA synthase</fullName>
    </alternativeName>
</protein>
<keyword evidence="12" id="KW-1185">Reference proteome</keyword>
<evidence type="ECO:0000256" key="4">
    <source>
        <dbReference type="ARBA" id="ARBA00022692"/>
    </source>
</evidence>
<dbReference type="GO" id="GO:0030148">
    <property type="term" value="P:sphingolipid biosynthetic process"/>
    <property type="evidence" value="ECO:0007669"/>
    <property type="project" value="TreeGrafter"/>
</dbReference>
<feature type="transmembrane region" description="Helical" evidence="10">
    <location>
        <begin position="298"/>
        <end position="323"/>
    </location>
</feature>
<evidence type="ECO:0000256" key="10">
    <source>
        <dbReference type="RuleBase" id="RU361115"/>
    </source>
</evidence>
<organism evidence="11 12">
    <name type="scientific">Corvus moneduloides</name>
    <name type="common">New Caledonian crow</name>
    <dbReference type="NCBI Taxonomy" id="1196302"/>
    <lineage>
        <taxon>Eukaryota</taxon>
        <taxon>Metazoa</taxon>
        <taxon>Chordata</taxon>
        <taxon>Craniata</taxon>
        <taxon>Vertebrata</taxon>
        <taxon>Euteleostomi</taxon>
        <taxon>Archelosauria</taxon>
        <taxon>Archosauria</taxon>
        <taxon>Dinosauria</taxon>
        <taxon>Saurischia</taxon>
        <taxon>Theropoda</taxon>
        <taxon>Coelurosauria</taxon>
        <taxon>Aves</taxon>
        <taxon>Neognathae</taxon>
        <taxon>Neoaves</taxon>
        <taxon>Telluraves</taxon>
        <taxon>Australaves</taxon>
        <taxon>Passeriformes</taxon>
        <taxon>Corvoidea</taxon>
        <taxon>Corvidae</taxon>
        <taxon>Corvus</taxon>
    </lineage>
</organism>
<keyword evidence="5 10" id="KW-0276">Fatty acid metabolism</keyword>
<dbReference type="GO" id="GO:0034626">
    <property type="term" value="P:fatty acid elongation, polyunsaturated fatty acid"/>
    <property type="evidence" value="ECO:0007669"/>
    <property type="project" value="TreeGrafter"/>
</dbReference>
<evidence type="ECO:0000256" key="6">
    <source>
        <dbReference type="ARBA" id="ARBA00022989"/>
    </source>
</evidence>
<dbReference type="PROSITE" id="PS01188">
    <property type="entry name" value="ELO"/>
    <property type="match status" value="1"/>
</dbReference>
<dbReference type="Pfam" id="PF01151">
    <property type="entry name" value="ELO"/>
    <property type="match status" value="1"/>
</dbReference>
<reference evidence="11" key="2">
    <citation type="submission" date="2025-08" db="UniProtKB">
        <authorList>
            <consortium name="Ensembl"/>
        </authorList>
    </citation>
    <scope>IDENTIFICATION</scope>
</reference>
<gene>
    <name evidence="11" type="primary">ELOVL6</name>
</gene>
<evidence type="ECO:0000256" key="8">
    <source>
        <dbReference type="ARBA" id="ARBA00023136"/>
    </source>
</evidence>
<sequence length="368" mass="41963">MAKGTCFLSFTVKIIHSTVGQSLRLEWKSQSVLPPVHVALRTSGFNSPVLVPRSTEQMSLQLYEGGSERTLISGSGYAKSGKLPKLEKNPTCLFSPCYTLMRVSTGECCSRIIPIGLGSHESKKTTTSISTNRKKSFLFSALYAAFIFGGRHLMNKRAKFELRKPLVLWSLSLAVFSIFGAVRTGAYMLYILMTKGLKQSVCDQSFYIGPVSKFWAYAFVLSKAPELGDTIFIILRKQKLIFLHWYHHITVLLYSWYSYKDMVAGGGWFMTMNYGVHAVMYSYYALRAAGFRVSRKFAMFITLSQITQMLIGCVINYLVFSWMQQGQCHSHVQNIIWSSLMYLSYFVLFCHFFFEAYIGKTRKERKVD</sequence>
<feature type="transmembrane region" description="Helical" evidence="10">
    <location>
        <begin position="335"/>
        <end position="358"/>
    </location>
</feature>
<evidence type="ECO:0000313" key="11">
    <source>
        <dbReference type="Ensembl" id="ENSCMUP00000030174.1"/>
    </source>
</evidence>